<dbReference type="Gene3D" id="3.40.50.150">
    <property type="entry name" value="Vaccinia Virus protein VP39"/>
    <property type="match status" value="1"/>
</dbReference>
<evidence type="ECO:0000313" key="2">
    <source>
        <dbReference type="EMBL" id="SDC82851.1"/>
    </source>
</evidence>
<reference evidence="3" key="1">
    <citation type="submission" date="2016-10" db="EMBL/GenBank/DDBJ databases">
        <authorList>
            <person name="Varghese N."/>
            <person name="Submissions S."/>
        </authorList>
    </citation>
    <scope>NUCLEOTIDE SEQUENCE [LARGE SCALE GENOMIC DNA]</scope>
    <source>
        <strain evidence="3">DSM 23095</strain>
    </source>
</reference>
<name>A0A1G6PSC8_9BACT</name>
<evidence type="ECO:0000259" key="1">
    <source>
        <dbReference type="Pfam" id="PF05050"/>
    </source>
</evidence>
<evidence type="ECO:0000313" key="3">
    <source>
        <dbReference type="Proteomes" id="UP000199060"/>
    </source>
</evidence>
<dbReference type="SUPFAM" id="SSF53335">
    <property type="entry name" value="S-adenosyl-L-methionine-dependent methyltransferases"/>
    <property type="match status" value="1"/>
</dbReference>
<dbReference type="AlphaFoldDB" id="A0A1G6PSC8"/>
<dbReference type="GO" id="GO:0032259">
    <property type="term" value="P:methylation"/>
    <property type="evidence" value="ECO:0007669"/>
    <property type="project" value="UniProtKB-KW"/>
</dbReference>
<feature type="domain" description="Methyltransferase FkbM" evidence="1">
    <location>
        <begin position="61"/>
        <end position="222"/>
    </location>
</feature>
<keyword evidence="2" id="KW-0489">Methyltransferase</keyword>
<keyword evidence="2" id="KW-0808">Transferase</keyword>
<gene>
    <name evidence="2" type="ORF">SAMN04488104_100716</name>
</gene>
<dbReference type="EMBL" id="FNAC01000007">
    <property type="protein sequence ID" value="SDC82851.1"/>
    <property type="molecule type" value="Genomic_DNA"/>
</dbReference>
<protein>
    <submittedName>
        <fullName evidence="2">Methyltransferase, FkbM family</fullName>
    </submittedName>
</protein>
<organism evidence="2 3">
    <name type="scientific">Algoriphagus faecimaris</name>
    <dbReference type="NCBI Taxonomy" id="686796"/>
    <lineage>
        <taxon>Bacteria</taxon>
        <taxon>Pseudomonadati</taxon>
        <taxon>Bacteroidota</taxon>
        <taxon>Cytophagia</taxon>
        <taxon>Cytophagales</taxon>
        <taxon>Cyclobacteriaceae</taxon>
        <taxon>Algoriphagus</taxon>
    </lineage>
</organism>
<accession>A0A1G6PSC8</accession>
<dbReference type="RefSeq" id="WP_087938325.1">
    <property type="nucleotide sequence ID" value="NZ_FNAC01000007.1"/>
</dbReference>
<proteinExistence type="predicted"/>
<dbReference type="Proteomes" id="UP000199060">
    <property type="component" value="Unassembled WGS sequence"/>
</dbReference>
<dbReference type="Pfam" id="PF05050">
    <property type="entry name" value="Methyltransf_21"/>
    <property type="match status" value="1"/>
</dbReference>
<dbReference type="GO" id="GO:0008168">
    <property type="term" value="F:methyltransferase activity"/>
    <property type="evidence" value="ECO:0007669"/>
    <property type="project" value="UniProtKB-KW"/>
</dbReference>
<dbReference type="OrthoDB" id="9801609at2"/>
<dbReference type="InterPro" id="IPR029063">
    <property type="entry name" value="SAM-dependent_MTases_sf"/>
</dbReference>
<dbReference type="STRING" id="686796.SAMN04488104_100716"/>
<sequence length="255" mass="29847">MKLKHRINIFLYRLILFHLNIQSTVTKKIIGGGIFNRKIVFDFDRTFNSNFPKNKRLKFIQIGGNDGVSFDHLYQKVTTRKSEGLILEPSPRYFEKLKLNYRKFNSIKLLPYAIFEKKGVLELFELNDIGLKNHPAWAAGIGSVDINHLTNLNVKLDEIARIEVEGITFDDLLASHPKFLNVDYLQLDTEGYDFQILKTIDFEKFSAKMIKFEFKNLPIEQQDGAISIFKDDYFLFRDDLDLVCLRKNLKIKCRI</sequence>
<dbReference type="InterPro" id="IPR006342">
    <property type="entry name" value="FkbM_mtfrase"/>
</dbReference>
<keyword evidence="3" id="KW-1185">Reference proteome</keyword>
<dbReference type="NCBIfam" id="TIGR01444">
    <property type="entry name" value="fkbM_fam"/>
    <property type="match status" value="1"/>
</dbReference>